<dbReference type="EMBL" id="GGMS01011965">
    <property type="protein sequence ID" value="MBY81168.1"/>
    <property type="molecule type" value="Transcribed_RNA"/>
</dbReference>
<keyword evidence="2" id="KW-1185">Reference proteome</keyword>
<organism evidence="1">
    <name type="scientific">Sipha flava</name>
    <name type="common">yellow sugarcane aphid</name>
    <dbReference type="NCBI Taxonomy" id="143950"/>
    <lineage>
        <taxon>Eukaryota</taxon>
        <taxon>Metazoa</taxon>
        <taxon>Ecdysozoa</taxon>
        <taxon>Arthropoda</taxon>
        <taxon>Hexapoda</taxon>
        <taxon>Insecta</taxon>
        <taxon>Pterygota</taxon>
        <taxon>Neoptera</taxon>
        <taxon>Paraneoptera</taxon>
        <taxon>Hemiptera</taxon>
        <taxon>Sternorrhyncha</taxon>
        <taxon>Aphidomorpha</taxon>
        <taxon>Aphidoidea</taxon>
        <taxon>Aphididae</taxon>
        <taxon>Sipha</taxon>
    </lineage>
</organism>
<evidence type="ECO:0000313" key="3">
    <source>
        <dbReference type="RefSeq" id="XP_025416168.1"/>
    </source>
</evidence>
<evidence type="ECO:0000313" key="2">
    <source>
        <dbReference type="Proteomes" id="UP000694846"/>
    </source>
</evidence>
<reference evidence="1" key="1">
    <citation type="submission" date="2018-04" db="EMBL/GenBank/DDBJ databases">
        <title>Transcriptome assembly of Sipha flava.</title>
        <authorList>
            <person name="Scully E.D."/>
            <person name="Geib S.M."/>
            <person name="Palmer N.A."/>
            <person name="Koch K."/>
            <person name="Bradshaw J."/>
            <person name="Heng-Moss T."/>
            <person name="Sarath G."/>
        </authorList>
    </citation>
    <scope>NUCLEOTIDE SEQUENCE</scope>
</reference>
<dbReference type="Proteomes" id="UP000694846">
    <property type="component" value="Unplaced"/>
</dbReference>
<evidence type="ECO:0000313" key="1">
    <source>
        <dbReference type="EMBL" id="MBY81168.1"/>
    </source>
</evidence>
<dbReference type="OrthoDB" id="5420830at2759"/>
<dbReference type="GeneID" id="112687589"/>
<accession>A0A2S2QTW0</accession>
<gene>
    <name evidence="3" type="primary">LOC112687589</name>
    <name evidence="1" type="ORF">g.75837</name>
</gene>
<sequence>MPNCDWGRPCCCSDCTSITYIKKCSHCDIETTDLIGVSNYTVDHKGMSGYDKKALCKTCHEKWSEKQKSMELKKQQRRKIEDEKRRDFMNHLERSQQTNDGQMVPIKQLYRKLGVESSGRFNDSFVSRLPIKFKKIKNRYYCYKTVVDNFNIELYNKYKSA</sequence>
<reference evidence="3" key="2">
    <citation type="submission" date="2025-04" db="UniProtKB">
        <authorList>
            <consortium name="RefSeq"/>
        </authorList>
    </citation>
    <scope>IDENTIFICATION</scope>
    <source>
        <tissue evidence="3">Whole body</tissue>
    </source>
</reference>
<protein>
    <submittedName>
        <fullName evidence="3">Uncharacterized protein LOC112687589</fullName>
    </submittedName>
</protein>
<dbReference type="AlphaFoldDB" id="A0A2S2QTW0"/>
<proteinExistence type="predicted"/>
<dbReference type="RefSeq" id="XP_025416168.1">
    <property type="nucleotide sequence ID" value="XM_025560383.1"/>
</dbReference>
<name>A0A2S2QTW0_9HEMI</name>